<feature type="domain" description="HTH tetR-type" evidence="3">
    <location>
        <begin position="10"/>
        <end position="70"/>
    </location>
</feature>
<evidence type="ECO:0000313" key="4">
    <source>
        <dbReference type="EMBL" id="CAG7626615.1"/>
    </source>
</evidence>
<evidence type="ECO:0000313" key="5">
    <source>
        <dbReference type="Proteomes" id="UP000730618"/>
    </source>
</evidence>
<comment type="caution">
    <text evidence="4">The sequence shown here is derived from an EMBL/GenBank/DDBJ whole genome shotgun (WGS) entry which is preliminary data.</text>
</comment>
<dbReference type="PANTHER" id="PTHR30328">
    <property type="entry name" value="TRANSCRIPTIONAL REPRESSOR"/>
    <property type="match status" value="1"/>
</dbReference>
<accession>A0ABM8VDE6</accession>
<feature type="DNA-binding region" description="H-T-H motif" evidence="2">
    <location>
        <begin position="33"/>
        <end position="52"/>
    </location>
</feature>
<dbReference type="InterPro" id="IPR001647">
    <property type="entry name" value="HTH_TetR"/>
</dbReference>
<dbReference type="InterPro" id="IPR050109">
    <property type="entry name" value="HTH-type_TetR-like_transc_reg"/>
</dbReference>
<evidence type="ECO:0000256" key="1">
    <source>
        <dbReference type="ARBA" id="ARBA00023125"/>
    </source>
</evidence>
<organism evidence="4 5">
    <name type="scientific">Paenibacillus allorhizosphaerae</name>
    <dbReference type="NCBI Taxonomy" id="2849866"/>
    <lineage>
        <taxon>Bacteria</taxon>
        <taxon>Bacillati</taxon>
        <taxon>Bacillota</taxon>
        <taxon>Bacilli</taxon>
        <taxon>Bacillales</taxon>
        <taxon>Paenibacillaceae</taxon>
        <taxon>Paenibacillus</taxon>
    </lineage>
</organism>
<protein>
    <submittedName>
        <fullName evidence="4">HTH-type transcriptional regulator BetI</fullName>
    </submittedName>
</protein>
<name>A0ABM8VDE6_9BACL</name>
<evidence type="ECO:0000259" key="3">
    <source>
        <dbReference type="PROSITE" id="PS50977"/>
    </source>
</evidence>
<keyword evidence="5" id="KW-1185">Reference proteome</keyword>
<dbReference type="PROSITE" id="PS01081">
    <property type="entry name" value="HTH_TETR_1"/>
    <property type="match status" value="1"/>
</dbReference>
<dbReference type="Pfam" id="PF00440">
    <property type="entry name" value="TetR_N"/>
    <property type="match status" value="1"/>
</dbReference>
<proteinExistence type="predicted"/>
<evidence type="ECO:0000256" key="2">
    <source>
        <dbReference type="PROSITE-ProRule" id="PRU00335"/>
    </source>
</evidence>
<keyword evidence="1 2" id="KW-0238">DNA-binding</keyword>
<dbReference type="PROSITE" id="PS50977">
    <property type="entry name" value="HTH_TETR_2"/>
    <property type="match status" value="1"/>
</dbReference>
<reference evidence="4 5" key="1">
    <citation type="submission" date="2021-06" db="EMBL/GenBank/DDBJ databases">
        <authorList>
            <person name="Criscuolo A."/>
        </authorList>
    </citation>
    <scope>NUCLEOTIDE SEQUENCE [LARGE SCALE GENOMIC DNA]</scope>
    <source>
        <strain evidence="5">CIP 111802</strain>
    </source>
</reference>
<dbReference type="PANTHER" id="PTHR30328:SF54">
    <property type="entry name" value="HTH-TYPE TRANSCRIPTIONAL REPRESSOR SCO4008"/>
    <property type="match status" value="1"/>
</dbReference>
<sequence length="209" mass="25395">MFSKFLSLEPEKQERILNAAMKEFAQKGYKNASTNEIVTEANISKGLLFHYFNNKKDLYLYLYDYILDMLIREFFEKIRWDENDILMRLRHYSELKIEIIKKHPEMFNFTLSAYLEQSAEIKHELNRRNKDRAAALYDRLFVDFDTSKFKEGTDIQRAIQIMIWTFEGFSSREQQKINSITFDQHYYDEVMADLDQYLDVLRKTFYREM</sequence>
<dbReference type="EMBL" id="CAJVCE010000003">
    <property type="protein sequence ID" value="CAG7626615.1"/>
    <property type="molecule type" value="Genomic_DNA"/>
</dbReference>
<dbReference type="Proteomes" id="UP000730618">
    <property type="component" value="Unassembled WGS sequence"/>
</dbReference>
<dbReference type="RefSeq" id="WP_218097625.1">
    <property type="nucleotide sequence ID" value="NZ_CAJVCE010000003.1"/>
</dbReference>
<gene>
    <name evidence="4" type="primary">betI_1</name>
    <name evidence="4" type="ORF">PAECIP111802_01269</name>
</gene>
<dbReference type="InterPro" id="IPR023772">
    <property type="entry name" value="DNA-bd_HTH_TetR-type_CS"/>
</dbReference>